<gene>
    <name evidence="11" type="primary">NXF1</name>
    <name evidence="11" type="ORF">T12_10377</name>
</gene>
<keyword evidence="6" id="KW-0509">mRNA transport</keyword>
<dbReference type="STRING" id="990121.A0A0V0ZNK2"/>
<dbReference type="EMBL" id="JYDQ01000132">
    <property type="protein sequence ID" value="KRY13726.1"/>
    <property type="molecule type" value="Genomic_DNA"/>
</dbReference>
<dbReference type="InterPro" id="IPR015245">
    <property type="entry name" value="Tap_RNA-bd"/>
</dbReference>
<dbReference type="InterPro" id="IPR002075">
    <property type="entry name" value="NTF2_dom"/>
</dbReference>
<evidence type="ECO:0000256" key="4">
    <source>
        <dbReference type="ARBA" id="ARBA00022614"/>
    </source>
</evidence>
<reference evidence="11 12" key="1">
    <citation type="submission" date="2015-01" db="EMBL/GenBank/DDBJ databases">
        <title>Evolution of Trichinella species and genotypes.</title>
        <authorList>
            <person name="Korhonen P.K."/>
            <person name="Edoardo P."/>
            <person name="Giuseppe L.R."/>
            <person name="Gasser R.B."/>
        </authorList>
    </citation>
    <scope>NUCLEOTIDE SEQUENCE [LARGE SCALE GENOMIC DNA]</scope>
    <source>
        <strain evidence="11">ISS2496</strain>
    </source>
</reference>
<dbReference type="Gene3D" id="3.10.450.50">
    <property type="match status" value="1"/>
</dbReference>
<dbReference type="Proteomes" id="UP000054783">
    <property type="component" value="Unassembled WGS sequence"/>
</dbReference>
<dbReference type="InterPro" id="IPR009060">
    <property type="entry name" value="UBA-like_sf"/>
</dbReference>
<dbReference type="OrthoDB" id="25872at2759"/>
<feature type="region of interest" description="Disordered" evidence="8">
    <location>
        <begin position="1"/>
        <end position="41"/>
    </location>
</feature>
<dbReference type="InterPro" id="IPR030217">
    <property type="entry name" value="NXF_fam"/>
</dbReference>
<dbReference type="SMART" id="SM00804">
    <property type="entry name" value="TAP_C"/>
    <property type="match status" value="1"/>
</dbReference>
<keyword evidence="5" id="KW-0677">Repeat</keyword>
<dbReference type="GO" id="GO:0016973">
    <property type="term" value="P:poly(A)+ mRNA export from nucleus"/>
    <property type="evidence" value="ECO:0007669"/>
    <property type="project" value="TreeGrafter"/>
</dbReference>
<feature type="domain" description="NTF2" evidence="9">
    <location>
        <begin position="395"/>
        <end position="544"/>
    </location>
</feature>
<dbReference type="GO" id="GO:0005737">
    <property type="term" value="C:cytoplasm"/>
    <property type="evidence" value="ECO:0007669"/>
    <property type="project" value="InterPro"/>
</dbReference>
<evidence type="ECO:0000313" key="12">
    <source>
        <dbReference type="Proteomes" id="UP000054783"/>
    </source>
</evidence>
<evidence type="ECO:0000256" key="3">
    <source>
        <dbReference type="ARBA" id="ARBA00022448"/>
    </source>
</evidence>
<sequence length="649" mass="73035">MASRMRRPNTNVYRSRLVYGAHSSSTNQPTTSRSSGVRRTVNKSVFERISGRLSVSKRQKSTAATARTSGWTRITVRNGKDLSGSEIIAALEGFLKSPVHPFCISNLDNSDVTFYVRKSEEGSAILSASRRATTSSGRKLVIETQSASPPCIELVDSDKEVLKQVLDSLFCAGTHHLNLGCFSQNTVIRNHREYMPVNRNSVMLAIATLLSEQGGLIHSIDLSNNRLRHLDYLANLVSFTRNVIALDLNENQVDSVDELRKLSGWKLSQLNVKQNPFYKDFKSESEYHRFVFVRFFVLFVFFRLHLDVDVVFWLSLRPGDFTLLVATVVEIAQQSLMTSLAILSVFPQLTLLDGVPVVKEETVNFGLDVPTVSAAQINWPPALGSFLVNDELKDLLIRFFMEYYSCFDSTETSQREKLLHAYTKTSLFSLTADQRTALRNLYRDSHNIVRISVWKSFRDRLVKRGHMNIVGHLSSAFPRTQHDPSSFLLDIFFVSGDLIGCCMNGSLKMISEGEPDVFLLFTRSFILRRVTAQGLCIENDMLNVRNVSEEELRSYTTTVQNALNAPPQVNQQIGQITAPSVSTDTSVNLGSQVAQSPVAMGELLSRETNLRLEWAMKCLEDNGWQYNDAKNAFLRLLEQGNVPPQAFRN</sequence>
<dbReference type="CDD" id="cd14342">
    <property type="entry name" value="UBA_TAP-C"/>
    <property type="match status" value="1"/>
</dbReference>
<evidence type="ECO:0000313" key="11">
    <source>
        <dbReference type="EMBL" id="KRY13726.1"/>
    </source>
</evidence>
<dbReference type="Pfam" id="PF24048">
    <property type="entry name" value="LRR_NXF1-5"/>
    <property type="match status" value="1"/>
</dbReference>
<comment type="similarity">
    <text evidence="2">Belongs to the NXF family.</text>
</comment>
<dbReference type="SUPFAM" id="SSF46934">
    <property type="entry name" value="UBA-like"/>
    <property type="match status" value="1"/>
</dbReference>
<feature type="domain" description="TAP-C" evidence="10">
    <location>
        <begin position="595"/>
        <end position="649"/>
    </location>
</feature>
<dbReference type="PANTHER" id="PTHR10662">
    <property type="entry name" value="NUCLEAR RNA EXPORT FACTOR"/>
    <property type="match status" value="1"/>
</dbReference>
<dbReference type="PROSITE" id="PS50177">
    <property type="entry name" value="NTF2_DOMAIN"/>
    <property type="match status" value="1"/>
</dbReference>
<evidence type="ECO:0000256" key="8">
    <source>
        <dbReference type="SAM" id="MobiDB-lite"/>
    </source>
</evidence>
<dbReference type="SUPFAM" id="SSF52058">
    <property type="entry name" value="L domain-like"/>
    <property type="match status" value="1"/>
</dbReference>
<comment type="subcellular location">
    <subcellularLocation>
        <location evidence="1">Nucleus</location>
        <location evidence="1">Nucleoplasm</location>
    </subcellularLocation>
</comment>
<organism evidence="11 12">
    <name type="scientific">Trichinella patagoniensis</name>
    <dbReference type="NCBI Taxonomy" id="990121"/>
    <lineage>
        <taxon>Eukaryota</taxon>
        <taxon>Metazoa</taxon>
        <taxon>Ecdysozoa</taxon>
        <taxon>Nematoda</taxon>
        <taxon>Enoplea</taxon>
        <taxon>Dorylaimia</taxon>
        <taxon>Trichinellida</taxon>
        <taxon>Trichinellidae</taxon>
        <taxon>Trichinella</taxon>
    </lineage>
</organism>
<evidence type="ECO:0000256" key="7">
    <source>
        <dbReference type="ARBA" id="ARBA00023242"/>
    </source>
</evidence>
<dbReference type="Pfam" id="PF09162">
    <property type="entry name" value="Tap-RNA_bind"/>
    <property type="match status" value="1"/>
</dbReference>
<feature type="compositionally biased region" description="Polar residues" evidence="8">
    <location>
        <begin position="22"/>
        <end position="37"/>
    </location>
</feature>
<keyword evidence="4" id="KW-0433">Leucine-rich repeat</keyword>
<protein>
    <submittedName>
        <fullName evidence="11">Nuclear RNA export factor 1</fullName>
    </submittedName>
</protein>
<dbReference type="InterPro" id="IPR001611">
    <property type="entry name" value="Leu-rich_rpt"/>
</dbReference>
<keyword evidence="12" id="KW-1185">Reference proteome</keyword>
<evidence type="ECO:0000256" key="2">
    <source>
        <dbReference type="ARBA" id="ARBA00009285"/>
    </source>
</evidence>
<accession>A0A0V0ZNK2</accession>
<evidence type="ECO:0000256" key="5">
    <source>
        <dbReference type="ARBA" id="ARBA00022737"/>
    </source>
</evidence>
<proteinExistence type="inferred from homology"/>
<dbReference type="AlphaFoldDB" id="A0A0V0ZNK2"/>
<dbReference type="InterPro" id="IPR032710">
    <property type="entry name" value="NTF2-like_dom_sf"/>
</dbReference>
<comment type="caution">
    <text evidence="11">The sequence shown here is derived from an EMBL/GenBank/DDBJ whole genome shotgun (WGS) entry which is preliminary data.</text>
</comment>
<evidence type="ECO:0000259" key="10">
    <source>
        <dbReference type="PROSITE" id="PS51281"/>
    </source>
</evidence>
<dbReference type="Gene3D" id="1.10.8.10">
    <property type="entry name" value="DNA helicase RuvA subunit, C-terminal domain"/>
    <property type="match status" value="1"/>
</dbReference>
<evidence type="ECO:0000256" key="6">
    <source>
        <dbReference type="ARBA" id="ARBA00022816"/>
    </source>
</evidence>
<dbReference type="Pfam" id="PF03943">
    <property type="entry name" value="TAP_C"/>
    <property type="match status" value="1"/>
</dbReference>
<dbReference type="InterPro" id="IPR032675">
    <property type="entry name" value="LRR_dom_sf"/>
</dbReference>
<dbReference type="GO" id="GO:0003723">
    <property type="term" value="F:RNA binding"/>
    <property type="evidence" value="ECO:0007669"/>
    <property type="project" value="InterPro"/>
</dbReference>
<name>A0A0V0ZNK2_9BILA</name>
<evidence type="ECO:0000259" key="9">
    <source>
        <dbReference type="PROSITE" id="PS50177"/>
    </source>
</evidence>
<dbReference type="PROSITE" id="PS51450">
    <property type="entry name" value="LRR"/>
    <property type="match status" value="1"/>
</dbReference>
<dbReference type="InterPro" id="IPR057125">
    <property type="entry name" value="NXF1/2/3/5-like_LRR"/>
</dbReference>
<dbReference type="PROSITE" id="PS51281">
    <property type="entry name" value="TAP_C"/>
    <property type="match status" value="1"/>
</dbReference>
<dbReference type="Pfam" id="PF22602">
    <property type="entry name" value="NXF_NTF2"/>
    <property type="match status" value="1"/>
</dbReference>
<dbReference type="InterPro" id="IPR012677">
    <property type="entry name" value="Nucleotide-bd_a/b_plait_sf"/>
</dbReference>
<dbReference type="Gene3D" id="3.80.10.10">
    <property type="entry name" value="Ribonuclease Inhibitor"/>
    <property type="match status" value="1"/>
</dbReference>
<dbReference type="InterPro" id="IPR018222">
    <property type="entry name" value="Nuclear_transport_factor_2_euk"/>
</dbReference>
<dbReference type="InterPro" id="IPR035979">
    <property type="entry name" value="RBD_domain_sf"/>
</dbReference>
<dbReference type="SUPFAM" id="SSF54427">
    <property type="entry name" value="NTF2-like"/>
    <property type="match status" value="1"/>
</dbReference>
<dbReference type="SUPFAM" id="SSF54928">
    <property type="entry name" value="RNA-binding domain, RBD"/>
    <property type="match status" value="1"/>
</dbReference>
<keyword evidence="7" id="KW-0539">Nucleus</keyword>
<evidence type="ECO:0000256" key="1">
    <source>
        <dbReference type="ARBA" id="ARBA00004642"/>
    </source>
</evidence>
<keyword evidence="3" id="KW-0813">Transport</keyword>
<dbReference type="Gene3D" id="3.30.70.330">
    <property type="match status" value="1"/>
</dbReference>
<dbReference type="PANTHER" id="PTHR10662:SF22">
    <property type="entry name" value="NUCLEAR RNA EXPORT FACTOR 1"/>
    <property type="match status" value="1"/>
</dbReference>
<dbReference type="InterPro" id="IPR005637">
    <property type="entry name" value="TAP_C_dom"/>
</dbReference>
<dbReference type="GO" id="GO:0005654">
    <property type="term" value="C:nucleoplasm"/>
    <property type="evidence" value="ECO:0007669"/>
    <property type="project" value="UniProtKB-SubCell"/>
</dbReference>